<dbReference type="SMART" id="SM00382">
    <property type="entry name" value="AAA"/>
    <property type="match status" value="1"/>
</dbReference>
<dbReference type="InterPro" id="IPR000642">
    <property type="entry name" value="Peptidase_M41"/>
</dbReference>
<keyword evidence="15" id="KW-0132">Cell division</keyword>
<keyword evidence="5 11" id="KW-0547">Nucleotide-binding</keyword>
<feature type="signal peptide" evidence="13">
    <location>
        <begin position="1"/>
        <end position="27"/>
    </location>
</feature>
<dbReference type="Gene3D" id="1.20.58.760">
    <property type="entry name" value="Peptidase M41"/>
    <property type="match status" value="1"/>
</dbReference>
<accession>A0A1I0DUQ6</accession>
<evidence type="ECO:0000256" key="12">
    <source>
        <dbReference type="SAM" id="Phobius"/>
    </source>
</evidence>
<evidence type="ECO:0000256" key="2">
    <source>
        <dbReference type="ARBA" id="ARBA00010044"/>
    </source>
</evidence>
<dbReference type="Pfam" id="PF17862">
    <property type="entry name" value="AAA_lid_3"/>
    <property type="match status" value="1"/>
</dbReference>
<dbReference type="GO" id="GO:0051301">
    <property type="term" value="P:cell division"/>
    <property type="evidence" value="ECO:0007669"/>
    <property type="project" value="UniProtKB-KW"/>
</dbReference>
<dbReference type="InterPro" id="IPR003593">
    <property type="entry name" value="AAA+_ATPase"/>
</dbReference>
<dbReference type="STRING" id="1526.SAMN02910262_02351"/>
<keyword evidence="16" id="KW-1185">Reference proteome</keyword>
<dbReference type="OrthoDB" id="9809379at2"/>
<name>A0A1I0DUQ6_9FIRM</name>
<feature type="domain" description="AAA+ ATPase" evidence="14">
    <location>
        <begin position="213"/>
        <end position="349"/>
    </location>
</feature>
<dbReference type="AlphaFoldDB" id="A0A1I0DUQ6"/>
<dbReference type="GO" id="GO:0016020">
    <property type="term" value="C:membrane"/>
    <property type="evidence" value="ECO:0007669"/>
    <property type="project" value="UniProtKB-SubCell"/>
</dbReference>
<evidence type="ECO:0000256" key="3">
    <source>
        <dbReference type="ARBA" id="ARBA00022670"/>
    </source>
</evidence>
<keyword evidence="10 12" id="KW-0472">Membrane</keyword>
<dbReference type="SUPFAM" id="SSF140990">
    <property type="entry name" value="FtsH protease domain-like"/>
    <property type="match status" value="1"/>
</dbReference>
<dbReference type="InterPro" id="IPR003959">
    <property type="entry name" value="ATPase_AAA_core"/>
</dbReference>
<keyword evidence="6" id="KW-0378">Hydrolase</keyword>
<dbReference type="GO" id="GO:0004176">
    <property type="term" value="F:ATP-dependent peptidase activity"/>
    <property type="evidence" value="ECO:0007669"/>
    <property type="project" value="InterPro"/>
</dbReference>
<evidence type="ECO:0000313" key="15">
    <source>
        <dbReference type="EMBL" id="SET36242.1"/>
    </source>
</evidence>
<gene>
    <name evidence="15" type="ORF">SAMN04487771_101456</name>
</gene>
<dbReference type="InterPro" id="IPR037219">
    <property type="entry name" value="Peptidase_M41-like"/>
</dbReference>
<dbReference type="InterPro" id="IPR041569">
    <property type="entry name" value="AAA_lid_3"/>
</dbReference>
<dbReference type="Pfam" id="PF00004">
    <property type="entry name" value="AAA"/>
    <property type="match status" value="1"/>
</dbReference>
<dbReference type="InterPro" id="IPR003960">
    <property type="entry name" value="ATPase_AAA_CS"/>
</dbReference>
<proteinExistence type="inferred from homology"/>
<evidence type="ECO:0000259" key="14">
    <source>
        <dbReference type="SMART" id="SM00382"/>
    </source>
</evidence>
<dbReference type="PANTHER" id="PTHR23076:SF113">
    <property type="entry name" value="ATP-DEPENDENT ZINC METALLOPROTEASE FTSH 1, CHLOROPLASTIC-RELATED"/>
    <property type="match status" value="1"/>
</dbReference>
<dbReference type="GO" id="GO:0005524">
    <property type="term" value="F:ATP binding"/>
    <property type="evidence" value="ECO:0007669"/>
    <property type="project" value="UniProtKB-KW"/>
</dbReference>
<dbReference type="Gene3D" id="3.40.50.300">
    <property type="entry name" value="P-loop containing nucleotide triphosphate hydrolases"/>
    <property type="match status" value="1"/>
</dbReference>
<comment type="similarity">
    <text evidence="2">In the C-terminal section; belongs to the peptidase M41 family.</text>
</comment>
<evidence type="ECO:0000256" key="4">
    <source>
        <dbReference type="ARBA" id="ARBA00022692"/>
    </source>
</evidence>
<protein>
    <submittedName>
        <fullName evidence="15">Cell division protease FtsH</fullName>
    </submittedName>
</protein>
<keyword evidence="15" id="KW-0131">Cell cycle</keyword>
<dbReference type="SUPFAM" id="SSF52540">
    <property type="entry name" value="P-loop containing nucleoside triphosphate hydrolases"/>
    <property type="match status" value="1"/>
</dbReference>
<organism evidence="15 16">
    <name type="scientific">[Clostridium] aminophilum</name>
    <dbReference type="NCBI Taxonomy" id="1526"/>
    <lineage>
        <taxon>Bacteria</taxon>
        <taxon>Bacillati</taxon>
        <taxon>Bacillota</taxon>
        <taxon>Clostridia</taxon>
        <taxon>Lachnospirales</taxon>
        <taxon>Lachnospiraceae</taxon>
    </lineage>
</organism>
<reference evidence="15 16" key="1">
    <citation type="submission" date="2016-10" db="EMBL/GenBank/DDBJ databases">
        <authorList>
            <person name="de Groot N.N."/>
        </authorList>
    </citation>
    <scope>NUCLEOTIDE SEQUENCE [LARGE SCALE GENOMIC DNA]</scope>
    <source>
        <strain evidence="15 16">KH1P1</strain>
    </source>
</reference>
<dbReference type="Gene3D" id="1.10.8.60">
    <property type="match status" value="1"/>
</dbReference>
<dbReference type="GO" id="GO:0016887">
    <property type="term" value="F:ATP hydrolysis activity"/>
    <property type="evidence" value="ECO:0007669"/>
    <property type="project" value="InterPro"/>
</dbReference>
<dbReference type="PROSITE" id="PS00674">
    <property type="entry name" value="AAA"/>
    <property type="match status" value="1"/>
</dbReference>
<dbReference type="FunFam" id="3.40.50.300:FF:000277">
    <property type="entry name" value="ATP-dependent zinc metalloprotease FtsH"/>
    <property type="match status" value="1"/>
</dbReference>
<evidence type="ECO:0000256" key="5">
    <source>
        <dbReference type="ARBA" id="ARBA00022741"/>
    </source>
</evidence>
<keyword evidence="8" id="KW-0809">Transit peptide</keyword>
<dbReference type="Proteomes" id="UP000199820">
    <property type="component" value="Unassembled WGS sequence"/>
</dbReference>
<dbReference type="Pfam" id="PF01434">
    <property type="entry name" value="Peptidase_M41"/>
    <property type="match status" value="1"/>
</dbReference>
<keyword evidence="3 15" id="KW-0645">Protease</keyword>
<evidence type="ECO:0000256" key="7">
    <source>
        <dbReference type="ARBA" id="ARBA00022840"/>
    </source>
</evidence>
<keyword evidence="9 12" id="KW-1133">Transmembrane helix</keyword>
<comment type="subcellular location">
    <subcellularLocation>
        <location evidence="1">Membrane</location>
        <topology evidence="1">Multi-pass membrane protein</topology>
    </subcellularLocation>
</comment>
<evidence type="ECO:0000313" key="16">
    <source>
        <dbReference type="Proteomes" id="UP000199820"/>
    </source>
</evidence>
<feature type="chain" id="PRO_5039127076" evidence="13">
    <location>
        <begin position="28"/>
        <end position="648"/>
    </location>
</feature>
<evidence type="ECO:0000256" key="6">
    <source>
        <dbReference type="ARBA" id="ARBA00022801"/>
    </source>
</evidence>
<keyword evidence="7 11" id="KW-0067">ATP-binding</keyword>
<evidence type="ECO:0000256" key="11">
    <source>
        <dbReference type="RuleBase" id="RU003651"/>
    </source>
</evidence>
<sequence length="648" mass="71332">MNRWMRSILAMMTAAGLSLMPCMGVMSYAEDSVKEAAAAEDAKESALFSGFASATENDIKGKIDEGGRIRSAAYDASEKQYYVMFEDGSQYKVVSSDSSFLNYLKVMGAEVQQLSVGQEVARADSGAKIGQASLIFVMVGIAGFAIFMYSRSKKEKALATNSKEEERKSKIRAQNTGVRFEDVEGVDELKQDVFRIVDCLKNPEKYKAIGARIPKGIILYGPPGTGKTLLAKAIAGEAGVPFYTAVGSDFIEKYVGVGASRIRDLYKTARKTAPCIVFIDEVDAIAGDRDAMNNQEYSATVNALLSELDGFDSSENVVTICATNHLESLDPAFQRSGRFDLKLAVGLPDRKARRRIIDIHGRNKKFSRDIDLDDLAVRTAGFSGADIEAILNESAVIAAGTNKPYITNQDIEDAFFKILMKGNKKKREKIHEINRVVAWHESGHTLATKLLTRDSVPSVTIIGSSSGAGGVTFRVPDEEEQLKSRKDIENMIRVMYAGRAAEEIYYGDQDKITIGASQDIKQATSVIRDYLAVYGLGKGGMVDIAQFRPNDYSFILDEAREMAQRLYKETVEILAEQKETLRKIAESLLEKETLREWEIDDIIAGRTNPPSDRNGRRSSMENGAVEAVAYTMPEETSESVILPFKSNA</sequence>
<keyword evidence="4 12" id="KW-0812">Transmembrane</keyword>
<evidence type="ECO:0000256" key="9">
    <source>
        <dbReference type="ARBA" id="ARBA00022989"/>
    </source>
</evidence>
<keyword evidence="13" id="KW-0732">Signal</keyword>
<feature type="transmembrane region" description="Helical" evidence="12">
    <location>
        <begin position="129"/>
        <end position="149"/>
    </location>
</feature>
<dbReference type="PANTHER" id="PTHR23076">
    <property type="entry name" value="METALLOPROTEASE M41 FTSH"/>
    <property type="match status" value="1"/>
</dbReference>
<evidence type="ECO:0000256" key="10">
    <source>
        <dbReference type="ARBA" id="ARBA00023136"/>
    </source>
</evidence>
<dbReference type="eggNOG" id="COG0465">
    <property type="taxonomic scope" value="Bacteria"/>
</dbReference>
<dbReference type="EMBL" id="FOIL01000014">
    <property type="protein sequence ID" value="SET36242.1"/>
    <property type="molecule type" value="Genomic_DNA"/>
</dbReference>
<comment type="similarity">
    <text evidence="11">Belongs to the AAA ATPase family.</text>
</comment>
<dbReference type="GO" id="GO:0006508">
    <property type="term" value="P:proteolysis"/>
    <property type="evidence" value="ECO:0007669"/>
    <property type="project" value="UniProtKB-KW"/>
</dbReference>
<evidence type="ECO:0000256" key="1">
    <source>
        <dbReference type="ARBA" id="ARBA00004141"/>
    </source>
</evidence>
<evidence type="ECO:0000256" key="8">
    <source>
        <dbReference type="ARBA" id="ARBA00022946"/>
    </source>
</evidence>
<dbReference type="GO" id="GO:0004222">
    <property type="term" value="F:metalloendopeptidase activity"/>
    <property type="evidence" value="ECO:0007669"/>
    <property type="project" value="InterPro"/>
</dbReference>
<dbReference type="InterPro" id="IPR027417">
    <property type="entry name" value="P-loop_NTPase"/>
</dbReference>
<evidence type="ECO:0000256" key="13">
    <source>
        <dbReference type="SAM" id="SignalP"/>
    </source>
</evidence>